<accession>A0A6N2M174</accession>
<dbReference type="SUPFAM" id="SSF55909">
    <property type="entry name" value="Pentein"/>
    <property type="match status" value="1"/>
</dbReference>
<name>A0A6N2M174_SALVM</name>
<evidence type="ECO:0000256" key="2">
    <source>
        <dbReference type="ARBA" id="ARBA00022917"/>
    </source>
</evidence>
<dbReference type="PANTHER" id="PTHR10784">
    <property type="entry name" value="TRANSLATION INITIATION FACTOR 6"/>
    <property type="match status" value="1"/>
</dbReference>
<dbReference type="GO" id="GO:0003743">
    <property type="term" value="F:translation initiation factor activity"/>
    <property type="evidence" value="ECO:0007669"/>
    <property type="project" value="UniProtKB-KW"/>
</dbReference>
<dbReference type="Pfam" id="PF01912">
    <property type="entry name" value="eIF-6"/>
    <property type="match status" value="1"/>
</dbReference>
<dbReference type="InterPro" id="IPR002769">
    <property type="entry name" value="eIF6"/>
</dbReference>
<evidence type="ECO:0000313" key="3">
    <source>
        <dbReference type="EMBL" id="VFU46404.1"/>
    </source>
</evidence>
<evidence type="ECO:0000256" key="1">
    <source>
        <dbReference type="ARBA" id="ARBA00022540"/>
    </source>
</evidence>
<dbReference type="GO" id="GO:0043022">
    <property type="term" value="F:ribosome binding"/>
    <property type="evidence" value="ECO:0007669"/>
    <property type="project" value="InterPro"/>
</dbReference>
<reference evidence="3" key="1">
    <citation type="submission" date="2019-03" db="EMBL/GenBank/DDBJ databases">
        <authorList>
            <person name="Mank J."/>
            <person name="Almeida P."/>
        </authorList>
    </citation>
    <scope>NUCLEOTIDE SEQUENCE</scope>
    <source>
        <strain evidence="3">78183</strain>
    </source>
</reference>
<gene>
    <name evidence="3" type="ORF">SVIM_LOCUS294015</name>
</gene>
<protein>
    <submittedName>
        <fullName evidence="3">Uncharacterized protein</fullName>
    </submittedName>
</protein>
<dbReference type="Gene3D" id="3.75.10.10">
    <property type="entry name" value="L-arginine/glycine Amidinotransferase, Chain A"/>
    <property type="match status" value="2"/>
</dbReference>
<dbReference type="GO" id="GO:0042256">
    <property type="term" value="P:cytosolic ribosome assembly"/>
    <property type="evidence" value="ECO:0007669"/>
    <property type="project" value="InterPro"/>
</dbReference>
<dbReference type="EMBL" id="CAADRP010001641">
    <property type="protein sequence ID" value="VFU46404.1"/>
    <property type="molecule type" value="Genomic_DNA"/>
</dbReference>
<proteinExistence type="predicted"/>
<sequence length="286" mass="32628">MKLVVGMARKVVLACAVKLKRKASRILNAKKQKQQWKACMDELADWLCNPDVDFPSSLCFDIPFLDSFDQGTEEMIVDALGVEVLRQTIAGIVLLSGSYCAFSNKGGLVHPHTWMNHKPWQRMNGWTVFCGSDTNAAELSVIESVFKLREAQPDAIVNETRNSFIDSYPKIRWQGFKMLPSKSFEFIHEECSNVENITIETVEKVVTRVSTHALRNYEGLCNYMEGFDPIAEQALCKNCNRESNLILKHTHNDTKRTQENEGIGYEFLTQESLLFYKPLETHQPIL</sequence>
<keyword evidence="1" id="KW-0396">Initiation factor</keyword>
<keyword evidence="2" id="KW-0648">Protein biosynthesis</keyword>
<dbReference type="AlphaFoldDB" id="A0A6N2M174"/>
<organism evidence="3">
    <name type="scientific">Salix viminalis</name>
    <name type="common">Common osier</name>
    <name type="synonym">Basket willow</name>
    <dbReference type="NCBI Taxonomy" id="40686"/>
    <lineage>
        <taxon>Eukaryota</taxon>
        <taxon>Viridiplantae</taxon>
        <taxon>Streptophyta</taxon>
        <taxon>Embryophyta</taxon>
        <taxon>Tracheophyta</taxon>
        <taxon>Spermatophyta</taxon>
        <taxon>Magnoliopsida</taxon>
        <taxon>eudicotyledons</taxon>
        <taxon>Gunneridae</taxon>
        <taxon>Pentapetalae</taxon>
        <taxon>rosids</taxon>
        <taxon>fabids</taxon>
        <taxon>Malpighiales</taxon>
        <taxon>Salicaceae</taxon>
        <taxon>Saliceae</taxon>
        <taxon>Salix</taxon>
    </lineage>
</organism>